<comment type="caution">
    <text evidence="1">The sequence shown here is derived from an EMBL/GenBank/DDBJ whole genome shotgun (WGS) entry which is preliminary data.</text>
</comment>
<gene>
    <name evidence="1" type="ORF">FEZ63_02720</name>
</gene>
<dbReference type="RefSeq" id="WP_150942096.1">
    <property type="nucleotide sequence ID" value="NZ_VCMV01000003.1"/>
</dbReference>
<sequence>MTYRVAIRKNSTGEVRLYTSPVEWSPPEGDSDESPTQWLWTEGNYASDGNRETFFEDAEHLSFGPAHAAHPDPEFGLDTYEYAALYAELPDGTRIALDDPRLTGGQL</sequence>
<reference evidence="1 2" key="1">
    <citation type="journal article" date="2019" name="Microorganisms">
        <title>Genome Insights into the Novel Species Microvirga brassicacearum, a Rapeseed Endophyte with Biotechnological Potential.</title>
        <authorList>
            <person name="Jimenez-Gomez A."/>
            <person name="Saati-Santamaria Z."/>
            <person name="Igual J.M."/>
            <person name="Rivas R."/>
            <person name="Mateos P.F."/>
            <person name="Garcia-Fraile P."/>
        </authorList>
    </citation>
    <scope>NUCLEOTIDE SEQUENCE [LARGE SCALE GENOMIC DNA]</scope>
    <source>
        <strain evidence="1 2">CDVBN77</strain>
    </source>
</reference>
<dbReference type="EMBL" id="VCMV01000003">
    <property type="protein sequence ID" value="KAB0269039.1"/>
    <property type="molecule type" value="Genomic_DNA"/>
</dbReference>
<dbReference type="Proteomes" id="UP000325684">
    <property type="component" value="Unassembled WGS sequence"/>
</dbReference>
<organism evidence="1 2">
    <name type="scientific">Microvirga brassicacearum</name>
    <dbReference type="NCBI Taxonomy" id="2580413"/>
    <lineage>
        <taxon>Bacteria</taxon>
        <taxon>Pseudomonadati</taxon>
        <taxon>Pseudomonadota</taxon>
        <taxon>Alphaproteobacteria</taxon>
        <taxon>Hyphomicrobiales</taxon>
        <taxon>Methylobacteriaceae</taxon>
        <taxon>Microvirga</taxon>
    </lineage>
</organism>
<evidence type="ECO:0000313" key="1">
    <source>
        <dbReference type="EMBL" id="KAB0269039.1"/>
    </source>
</evidence>
<protein>
    <submittedName>
        <fullName evidence="1">Uncharacterized protein</fullName>
    </submittedName>
</protein>
<proteinExistence type="predicted"/>
<evidence type="ECO:0000313" key="2">
    <source>
        <dbReference type="Proteomes" id="UP000325684"/>
    </source>
</evidence>
<keyword evidence="2" id="KW-1185">Reference proteome</keyword>
<dbReference type="AlphaFoldDB" id="A0A5N3PH49"/>
<name>A0A5N3PH49_9HYPH</name>
<accession>A0A5N3PH49</accession>